<dbReference type="Pfam" id="PF20130">
    <property type="entry name" value="DUF6520"/>
    <property type="match status" value="1"/>
</dbReference>
<evidence type="ECO:0000313" key="3">
    <source>
        <dbReference type="Proteomes" id="UP000488936"/>
    </source>
</evidence>
<comment type="caution">
    <text evidence="2">The sequence shown here is derived from an EMBL/GenBank/DDBJ whole genome shotgun (WGS) entry which is preliminary data.</text>
</comment>
<dbReference type="RefSeq" id="WP_155036330.1">
    <property type="nucleotide sequence ID" value="NZ_JBHTIG010000063.1"/>
</dbReference>
<sequence>MKKFFKTAGLPIAVFALAISAAFATNAINNNERLTDPIYPKPYYYHDLLSQECVMINDNNLNCTEVNSGLGLCSWGVNDVFGLEEGGTACTIQLYKPRD</sequence>
<name>A0A7K1GN97_9FLAO</name>
<proteinExistence type="predicted"/>
<feature type="chain" id="PRO_5029811243" description="Secreted protein" evidence="1">
    <location>
        <begin position="25"/>
        <end position="99"/>
    </location>
</feature>
<evidence type="ECO:0000256" key="1">
    <source>
        <dbReference type="SAM" id="SignalP"/>
    </source>
</evidence>
<dbReference type="EMBL" id="WMJY01000023">
    <property type="protein sequence ID" value="MTH30345.1"/>
    <property type="molecule type" value="Genomic_DNA"/>
</dbReference>
<dbReference type="Proteomes" id="UP000488936">
    <property type="component" value="Unassembled WGS sequence"/>
</dbReference>
<dbReference type="InterPro" id="IPR045391">
    <property type="entry name" value="DUF6520"/>
</dbReference>
<evidence type="ECO:0008006" key="4">
    <source>
        <dbReference type="Google" id="ProtNLM"/>
    </source>
</evidence>
<gene>
    <name evidence="2" type="ORF">GJV77_10600</name>
</gene>
<accession>A0A7K1GN97</accession>
<dbReference type="AlphaFoldDB" id="A0A7K1GN97"/>
<keyword evidence="1" id="KW-0732">Signal</keyword>
<reference evidence="2 3" key="1">
    <citation type="journal article" date="2006" name="Int. J. Syst. Evol. Microbiol.">
        <title>Myroides pelagicus sp. nov., isolated from seawater in Thailand.</title>
        <authorList>
            <person name="Yoon J."/>
            <person name="Maneerat S."/>
            <person name="Kawai F."/>
            <person name="Yokota A."/>
        </authorList>
    </citation>
    <scope>NUCLEOTIDE SEQUENCE [LARGE SCALE GENOMIC DNA]</scope>
    <source>
        <strain evidence="2 3">SM1T</strain>
    </source>
</reference>
<protein>
    <recommendedName>
        <fullName evidence="4">Secreted protein</fullName>
    </recommendedName>
</protein>
<keyword evidence="3" id="KW-1185">Reference proteome</keyword>
<evidence type="ECO:0000313" key="2">
    <source>
        <dbReference type="EMBL" id="MTH30345.1"/>
    </source>
</evidence>
<feature type="signal peptide" evidence="1">
    <location>
        <begin position="1"/>
        <end position="24"/>
    </location>
</feature>
<organism evidence="2 3">
    <name type="scientific">Myroides pelagicus</name>
    <dbReference type="NCBI Taxonomy" id="270914"/>
    <lineage>
        <taxon>Bacteria</taxon>
        <taxon>Pseudomonadati</taxon>
        <taxon>Bacteroidota</taxon>
        <taxon>Flavobacteriia</taxon>
        <taxon>Flavobacteriales</taxon>
        <taxon>Flavobacteriaceae</taxon>
        <taxon>Myroides</taxon>
    </lineage>
</organism>